<sequence length="92" mass="10084">MVTSVCRAKTDLTLPLNLSRLAITGFSYSRKVKNLAGRPAYRRLPFTILHDRALETSSRGPAAPIHAGFRRDDASNGCTCACRIKLDVAFFG</sequence>
<dbReference type="VEuPathDB" id="VectorBase:ASIC018929"/>
<dbReference type="EMBL" id="ATLV01024095">
    <property type="status" value="NOT_ANNOTATED_CDS"/>
    <property type="molecule type" value="Genomic_DNA"/>
</dbReference>
<dbReference type="EnsemblMetazoa" id="ASIC018929-RA">
    <property type="protein sequence ID" value="ASIC018929-PA"/>
    <property type="gene ID" value="ASIC018929"/>
</dbReference>
<evidence type="ECO:0000313" key="1">
    <source>
        <dbReference type="EMBL" id="KFB50609.1"/>
    </source>
</evidence>
<evidence type="ECO:0000313" key="3">
    <source>
        <dbReference type="Proteomes" id="UP000030765"/>
    </source>
</evidence>
<dbReference type="AlphaFoldDB" id="A0A084WK65"/>
<keyword evidence="3" id="KW-1185">Reference proteome</keyword>
<reference evidence="2" key="2">
    <citation type="submission" date="2020-05" db="UniProtKB">
        <authorList>
            <consortium name="EnsemblMetazoa"/>
        </authorList>
    </citation>
    <scope>IDENTIFICATION</scope>
</reference>
<reference evidence="1 3" key="1">
    <citation type="journal article" date="2014" name="BMC Genomics">
        <title>Genome sequence of Anopheles sinensis provides insight into genetics basis of mosquito competence for malaria parasites.</title>
        <authorList>
            <person name="Zhou D."/>
            <person name="Zhang D."/>
            <person name="Ding G."/>
            <person name="Shi L."/>
            <person name="Hou Q."/>
            <person name="Ye Y."/>
            <person name="Xu Y."/>
            <person name="Zhou H."/>
            <person name="Xiong C."/>
            <person name="Li S."/>
            <person name="Yu J."/>
            <person name="Hong S."/>
            <person name="Yu X."/>
            <person name="Zou P."/>
            <person name="Chen C."/>
            <person name="Chang X."/>
            <person name="Wang W."/>
            <person name="Lv Y."/>
            <person name="Sun Y."/>
            <person name="Ma L."/>
            <person name="Shen B."/>
            <person name="Zhu C."/>
        </authorList>
    </citation>
    <scope>NUCLEOTIDE SEQUENCE [LARGE SCALE GENOMIC DNA]</scope>
</reference>
<proteinExistence type="predicted"/>
<evidence type="ECO:0000313" key="2">
    <source>
        <dbReference type="EnsemblMetazoa" id="ASIC018929-PA"/>
    </source>
</evidence>
<protein>
    <submittedName>
        <fullName evidence="1 2">Uncharacterized protein</fullName>
    </submittedName>
</protein>
<dbReference type="Proteomes" id="UP000030765">
    <property type="component" value="Unassembled WGS sequence"/>
</dbReference>
<dbReference type="EMBL" id="KE525349">
    <property type="protein sequence ID" value="KFB50609.1"/>
    <property type="molecule type" value="Genomic_DNA"/>
</dbReference>
<accession>A0A084WK65</accession>
<organism evidence="1">
    <name type="scientific">Anopheles sinensis</name>
    <name type="common">Mosquito</name>
    <dbReference type="NCBI Taxonomy" id="74873"/>
    <lineage>
        <taxon>Eukaryota</taxon>
        <taxon>Metazoa</taxon>
        <taxon>Ecdysozoa</taxon>
        <taxon>Arthropoda</taxon>
        <taxon>Hexapoda</taxon>
        <taxon>Insecta</taxon>
        <taxon>Pterygota</taxon>
        <taxon>Neoptera</taxon>
        <taxon>Endopterygota</taxon>
        <taxon>Diptera</taxon>
        <taxon>Nematocera</taxon>
        <taxon>Culicoidea</taxon>
        <taxon>Culicidae</taxon>
        <taxon>Anophelinae</taxon>
        <taxon>Anopheles</taxon>
    </lineage>
</organism>
<gene>
    <name evidence="1" type="ORF">ZHAS_00018929</name>
</gene>
<name>A0A084WK65_ANOSI</name>